<dbReference type="CDD" id="cd12912">
    <property type="entry name" value="PDC2_MCP_like"/>
    <property type="match status" value="1"/>
</dbReference>
<accession>A0AB39BUK5</accession>
<evidence type="ECO:0000256" key="4">
    <source>
        <dbReference type="ARBA" id="ARBA00022989"/>
    </source>
</evidence>
<dbReference type="CDD" id="cd18773">
    <property type="entry name" value="PDC1_HK_sensor"/>
    <property type="match status" value="1"/>
</dbReference>
<dbReference type="RefSeq" id="WP_368504957.1">
    <property type="nucleotide sequence ID" value="NZ_CP162551.1"/>
</dbReference>
<evidence type="ECO:0000256" key="1">
    <source>
        <dbReference type="ARBA" id="ARBA00004651"/>
    </source>
</evidence>
<feature type="transmembrane region" description="Helical" evidence="6">
    <location>
        <begin position="279"/>
        <end position="298"/>
    </location>
</feature>
<dbReference type="InterPro" id="IPR033479">
    <property type="entry name" value="dCache_1"/>
</dbReference>
<dbReference type="PROSITE" id="PS50887">
    <property type="entry name" value="GGDEF"/>
    <property type="match status" value="1"/>
</dbReference>
<gene>
    <name evidence="8" type="ORF">AB3N04_04730</name>
</gene>
<evidence type="ECO:0000256" key="5">
    <source>
        <dbReference type="ARBA" id="ARBA00023136"/>
    </source>
</evidence>
<protein>
    <submittedName>
        <fullName evidence="8">Sensor domain-containing diguanylate cyclase</fullName>
        <ecNumber evidence="8">2.7.7.65</ecNumber>
    </submittedName>
</protein>
<dbReference type="Pfam" id="PF02743">
    <property type="entry name" value="dCache_1"/>
    <property type="match status" value="1"/>
</dbReference>
<dbReference type="PANTHER" id="PTHR45138:SF9">
    <property type="entry name" value="DIGUANYLATE CYCLASE DGCM-RELATED"/>
    <property type="match status" value="1"/>
</dbReference>
<dbReference type="SUPFAM" id="SSF103190">
    <property type="entry name" value="Sensory domain-like"/>
    <property type="match status" value="2"/>
</dbReference>
<dbReference type="InterPro" id="IPR050469">
    <property type="entry name" value="Diguanylate_Cyclase"/>
</dbReference>
<dbReference type="Pfam" id="PF00990">
    <property type="entry name" value="GGDEF"/>
    <property type="match status" value="1"/>
</dbReference>
<dbReference type="CDD" id="cd01949">
    <property type="entry name" value="GGDEF"/>
    <property type="match status" value="1"/>
</dbReference>
<dbReference type="SMART" id="SM00267">
    <property type="entry name" value="GGDEF"/>
    <property type="match status" value="1"/>
</dbReference>
<dbReference type="SUPFAM" id="SSF55073">
    <property type="entry name" value="Nucleotide cyclase"/>
    <property type="match status" value="1"/>
</dbReference>
<keyword evidence="8" id="KW-0548">Nucleotidyltransferase</keyword>
<keyword evidence="5 6" id="KW-0472">Membrane</keyword>
<evidence type="ECO:0000256" key="6">
    <source>
        <dbReference type="SAM" id="Phobius"/>
    </source>
</evidence>
<feature type="domain" description="GGDEF" evidence="7">
    <location>
        <begin position="385"/>
        <end position="515"/>
    </location>
</feature>
<dbReference type="EC" id="2.7.7.65" evidence="8"/>
<evidence type="ECO:0000259" key="7">
    <source>
        <dbReference type="PROSITE" id="PS50887"/>
    </source>
</evidence>
<dbReference type="FunFam" id="3.30.70.270:FF:000001">
    <property type="entry name" value="Diguanylate cyclase domain protein"/>
    <property type="match status" value="1"/>
</dbReference>
<dbReference type="EMBL" id="CP162551">
    <property type="protein sequence ID" value="XDI37627.1"/>
    <property type="molecule type" value="Genomic_DNA"/>
</dbReference>
<evidence type="ECO:0000313" key="8">
    <source>
        <dbReference type="EMBL" id="XDI37627.1"/>
    </source>
</evidence>
<dbReference type="GO" id="GO:0052621">
    <property type="term" value="F:diguanylate cyclase activity"/>
    <property type="evidence" value="ECO:0007669"/>
    <property type="project" value="UniProtKB-EC"/>
</dbReference>
<keyword evidence="8" id="KW-0808">Transferase</keyword>
<evidence type="ECO:0000256" key="2">
    <source>
        <dbReference type="ARBA" id="ARBA00022475"/>
    </source>
</evidence>
<dbReference type="Gene3D" id="3.30.450.20">
    <property type="entry name" value="PAS domain"/>
    <property type="match status" value="2"/>
</dbReference>
<reference evidence="8" key="1">
    <citation type="submission" date="2024-07" db="EMBL/GenBank/DDBJ databases">
        <title>Identification and characteristics of an arsenic-resistant bacterial isolate, which belongs to a novel species.</title>
        <authorList>
            <person name="Juszczyk A."/>
            <person name="Kowalczyk A."/>
            <person name="Was K."/>
            <person name="Kosowicz W."/>
            <person name="Budzyn A."/>
            <person name="Latowski D."/>
        </authorList>
    </citation>
    <scope>NUCLEOTIDE SEQUENCE</scope>
    <source>
        <strain evidence="8">As8PL</strain>
    </source>
</reference>
<keyword evidence="4 6" id="KW-1133">Transmembrane helix</keyword>
<dbReference type="PANTHER" id="PTHR45138">
    <property type="entry name" value="REGULATORY COMPONENTS OF SENSORY TRANSDUCTION SYSTEM"/>
    <property type="match status" value="1"/>
</dbReference>
<comment type="subcellular location">
    <subcellularLocation>
        <location evidence="1">Cell membrane</location>
        <topology evidence="1">Multi-pass membrane protein</topology>
    </subcellularLocation>
</comment>
<dbReference type="AlphaFoldDB" id="A0AB39BUK5"/>
<dbReference type="Gene3D" id="3.30.70.270">
    <property type="match status" value="1"/>
</dbReference>
<keyword evidence="3 6" id="KW-0812">Transmembrane</keyword>
<keyword evidence="2" id="KW-1003">Cell membrane</keyword>
<proteinExistence type="predicted"/>
<dbReference type="InterPro" id="IPR029151">
    <property type="entry name" value="Sensor-like_sf"/>
</dbReference>
<organism evidence="8">
    <name type="scientific">Alkalihalophilus sp. As8PL</name>
    <dbReference type="NCBI Taxonomy" id="3237103"/>
    <lineage>
        <taxon>Bacteria</taxon>
        <taxon>Bacillati</taxon>
        <taxon>Bacillota</taxon>
        <taxon>Bacilli</taxon>
        <taxon>Bacillales</taxon>
        <taxon>Bacillaceae</taxon>
        <taxon>Alkalihalophilus</taxon>
    </lineage>
</organism>
<dbReference type="GO" id="GO:0005886">
    <property type="term" value="C:plasma membrane"/>
    <property type="evidence" value="ECO:0007669"/>
    <property type="project" value="UniProtKB-SubCell"/>
</dbReference>
<evidence type="ECO:0000256" key="3">
    <source>
        <dbReference type="ARBA" id="ARBA00022692"/>
    </source>
</evidence>
<dbReference type="InterPro" id="IPR000160">
    <property type="entry name" value="GGDEF_dom"/>
</dbReference>
<dbReference type="InterPro" id="IPR029787">
    <property type="entry name" value="Nucleotide_cyclase"/>
</dbReference>
<dbReference type="InterPro" id="IPR043128">
    <property type="entry name" value="Rev_trsase/Diguanyl_cyclase"/>
</dbReference>
<name>A0AB39BUK5_9BACI</name>
<sequence>MNMSMRFWILLLITFTILGMIASTLFAGYYVSKNNLISNTKEINRVYSEKLAQVTDQSLQAMEESLEKRALDMTALLDNQEALKISLDQFLRSSHYFNSIAIIDKEAKVITSAPDLDVVGYHVHSIGINEALEKKETVISDLYDAAIGRKILLISSPIWTESGTYEGMLAGTVYLQESNIIESILGEHFSQDGSYVYVVDRNGVLIYHPDRSRIGENVRENLVVQKLMNGESGTLQITNTKEKDMLAGFSHIPTSNWGIVSQTPYDVSIQPVWDTIRNMVLYSIPFIFFTVLLSIIFAERIASPLRQLALQTYTLKNQKIPKERPSISTWYFEATQLNQTIQTYIDAQEDQLQTVMKDSQTDPLTGLPNRRYIDTTLQSWIEEKPFFSMIILDIDYFKMVNDTYGHQMGDEILIFFGEALGNVVGESHLFARYGGEEFMILLPEATVDEALKLAHRLKYTLANMNAPSGEKITFSAGVGCYRNDSENLTTFMQRVDEALYRAKRSGRNRCEIAMTKKTS</sequence>
<dbReference type="NCBIfam" id="TIGR00254">
    <property type="entry name" value="GGDEF"/>
    <property type="match status" value="1"/>
</dbReference>